<evidence type="ECO:0000313" key="11">
    <source>
        <dbReference type="EMBL" id="SNT26320.1"/>
    </source>
</evidence>
<proteinExistence type="inferred from homology"/>
<dbReference type="GO" id="GO:0005886">
    <property type="term" value="C:plasma membrane"/>
    <property type="evidence" value="ECO:0007669"/>
    <property type="project" value="UniProtKB-SubCell"/>
</dbReference>
<feature type="transmembrane region" description="Helical" evidence="10">
    <location>
        <begin position="30"/>
        <end position="50"/>
    </location>
</feature>
<evidence type="ECO:0000256" key="1">
    <source>
        <dbReference type="ARBA" id="ARBA00004651"/>
    </source>
</evidence>
<dbReference type="InterPro" id="IPR000390">
    <property type="entry name" value="Small_drug/metabolite_transptr"/>
</dbReference>
<feature type="transmembrane region" description="Helical" evidence="10">
    <location>
        <begin position="57"/>
        <end position="78"/>
    </location>
</feature>
<keyword evidence="12" id="KW-1185">Reference proteome</keyword>
<evidence type="ECO:0000256" key="9">
    <source>
        <dbReference type="RuleBase" id="RU003942"/>
    </source>
</evidence>
<name>A0A239L7Q9_9BURK</name>
<evidence type="ECO:0000256" key="7">
    <source>
        <dbReference type="ARBA" id="ARBA00038151"/>
    </source>
</evidence>
<keyword evidence="5 10" id="KW-1133">Transmembrane helix</keyword>
<evidence type="ECO:0000256" key="10">
    <source>
        <dbReference type="SAM" id="Phobius"/>
    </source>
</evidence>
<dbReference type="Pfam" id="PF00893">
    <property type="entry name" value="Multi_Drug_Res"/>
    <property type="match status" value="1"/>
</dbReference>
<sequence length="104" mass="10892">MAWIVLLIAGLLEIAWLLLFKASEGYTRWGYAVAGLVVSLISFLMVGWSLKTLPVGTAYAVWTGMGAAGAAIVGILMFNEPASGTRLACIALIVAGIVGLKLTH</sequence>
<keyword evidence="4 9" id="KW-0812">Transmembrane</keyword>
<dbReference type="EMBL" id="FZOT01000020">
    <property type="protein sequence ID" value="SNT26320.1"/>
    <property type="molecule type" value="Genomic_DNA"/>
</dbReference>
<dbReference type="OrthoDB" id="9808638at2"/>
<dbReference type="PANTHER" id="PTHR30561">
    <property type="entry name" value="SMR FAMILY PROTON-DEPENDENT DRUG EFFLUX TRANSPORTER SUGE"/>
    <property type="match status" value="1"/>
</dbReference>
<comment type="subcellular location">
    <subcellularLocation>
        <location evidence="1 9">Cell membrane</location>
        <topology evidence="1 9">Multi-pass membrane protein</topology>
    </subcellularLocation>
</comment>
<organism evidence="11 12">
    <name type="scientific">Noviherbaspirillum humi</name>
    <dbReference type="NCBI Taxonomy" id="1688639"/>
    <lineage>
        <taxon>Bacteria</taxon>
        <taxon>Pseudomonadati</taxon>
        <taxon>Pseudomonadota</taxon>
        <taxon>Betaproteobacteria</taxon>
        <taxon>Burkholderiales</taxon>
        <taxon>Oxalobacteraceae</taxon>
        <taxon>Noviherbaspirillum</taxon>
    </lineage>
</organism>
<feature type="transmembrane region" description="Helical" evidence="10">
    <location>
        <begin position="84"/>
        <end position="103"/>
    </location>
</feature>
<dbReference type="RefSeq" id="WP_089401334.1">
    <property type="nucleotide sequence ID" value="NZ_FZOT01000020.1"/>
</dbReference>
<dbReference type="GO" id="GO:0022857">
    <property type="term" value="F:transmembrane transporter activity"/>
    <property type="evidence" value="ECO:0007669"/>
    <property type="project" value="InterPro"/>
</dbReference>
<evidence type="ECO:0000313" key="12">
    <source>
        <dbReference type="Proteomes" id="UP000198284"/>
    </source>
</evidence>
<keyword evidence="3" id="KW-1003">Cell membrane</keyword>
<gene>
    <name evidence="11" type="ORF">SAMN06265795_12018</name>
</gene>
<reference evidence="11 12" key="1">
    <citation type="submission" date="2017-06" db="EMBL/GenBank/DDBJ databases">
        <authorList>
            <person name="Kim H.J."/>
            <person name="Triplett B.A."/>
        </authorList>
    </citation>
    <scope>NUCLEOTIDE SEQUENCE [LARGE SCALE GENOMIC DNA]</scope>
    <source>
        <strain evidence="11 12">U15</strain>
    </source>
</reference>
<dbReference type="Gene3D" id="1.10.3730.20">
    <property type="match status" value="1"/>
</dbReference>
<dbReference type="AlphaFoldDB" id="A0A239L7Q9"/>
<keyword evidence="6 10" id="KW-0472">Membrane</keyword>
<dbReference type="PANTHER" id="PTHR30561:SF0">
    <property type="entry name" value="GUANIDINIUM EXPORTER"/>
    <property type="match status" value="1"/>
</dbReference>
<evidence type="ECO:0000256" key="6">
    <source>
        <dbReference type="ARBA" id="ARBA00023136"/>
    </source>
</evidence>
<dbReference type="InterPro" id="IPR045324">
    <property type="entry name" value="Small_multidrug_res"/>
</dbReference>
<evidence type="ECO:0000256" key="8">
    <source>
        <dbReference type="ARBA" id="ARBA00039168"/>
    </source>
</evidence>
<evidence type="ECO:0000256" key="5">
    <source>
        <dbReference type="ARBA" id="ARBA00022989"/>
    </source>
</evidence>
<comment type="similarity">
    <text evidence="7">Belongs to the drug/metabolite transporter (DMT) superfamily. Small multidrug resistance (SMR) (TC 2.A.7.1) family. Gdx/SugE subfamily.</text>
</comment>
<evidence type="ECO:0000256" key="3">
    <source>
        <dbReference type="ARBA" id="ARBA00022475"/>
    </source>
</evidence>
<keyword evidence="2" id="KW-0813">Transport</keyword>
<dbReference type="FunFam" id="1.10.3730.20:FF:000001">
    <property type="entry name" value="Quaternary ammonium compound resistance transporter SugE"/>
    <property type="match status" value="1"/>
</dbReference>
<dbReference type="InterPro" id="IPR037185">
    <property type="entry name" value="EmrE-like"/>
</dbReference>
<protein>
    <recommendedName>
        <fullName evidence="8">Guanidinium exporter</fullName>
    </recommendedName>
</protein>
<dbReference type="GO" id="GO:1990961">
    <property type="term" value="P:xenobiotic detoxification by transmembrane export across the plasma membrane"/>
    <property type="evidence" value="ECO:0007669"/>
    <property type="project" value="UniProtKB-ARBA"/>
</dbReference>
<accession>A0A239L7Q9</accession>
<evidence type="ECO:0000256" key="2">
    <source>
        <dbReference type="ARBA" id="ARBA00022448"/>
    </source>
</evidence>
<dbReference type="SUPFAM" id="SSF103481">
    <property type="entry name" value="Multidrug resistance efflux transporter EmrE"/>
    <property type="match status" value="1"/>
</dbReference>
<evidence type="ECO:0000256" key="4">
    <source>
        <dbReference type="ARBA" id="ARBA00022692"/>
    </source>
</evidence>
<dbReference type="Proteomes" id="UP000198284">
    <property type="component" value="Unassembled WGS sequence"/>
</dbReference>